<keyword evidence="1" id="KW-0560">Oxidoreductase</keyword>
<dbReference type="InterPro" id="IPR036812">
    <property type="entry name" value="NAD(P)_OxRdtase_dom_sf"/>
</dbReference>
<sequence length="331" mass="36401">MATTIDNLCLGTMMFGGPTDKDEAQKIFDMFTDAGGRFIDTADSYTDTQSERFVGELIKAERSKFKVATKVGNHFNSVEKSGGLTKGWINEAIDGSLSRLNTDYIDLYYLHLEKNETPLAETVEALGELLASGKIRDWGFSNYRAWKIAELVRLSDEMGIKRPAYAQPYYHMLNRTAEADFLPACRHFGIKVVSYSPLARGVLTGKYKGGAAPEGSRGARGDQRITETEMHPETLAKADLALAFAEKGSKKLADMAVQWVLANNAISAVLAGPRTSGQMQSYINSLSADYTMADEDYYSSLCNPGQMAAAGHFDPRYPLDGRHIKAEVNQS</sequence>
<dbReference type="EMBL" id="JBBMQO010000004">
    <property type="protein sequence ID" value="MEM5501645.1"/>
    <property type="molecule type" value="Genomic_DNA"/>
</dbReference>
<dbReference type="Proteomes" id="UP001477870">
    <property type="component" value="Unassembled WGS sequence"/>
</dbReference>
<proteinExistence type="predicted"/>
<dbReference type="Gene3D" id="3.20.20.100">
    <property type="entry name" value="NADP-dependent oxidoreductase domain"/>
    <property type="match status" value="1"/>
</dbReference>
<dbReference type="PANTHER" id="PTHR43364">
    <property type="entry name" value="NADH-SPECIFIC METHYLGLYOXAL REDUCTASE-RELATED"/>
    <property type="match status" value="1"/>
</dbReference>
<dbReference type="InterPro" id="IPR050523">
    <property type="entry name" value="AKR_Detox_Biosynth"/>
</dbReference>
<reference evidence="3 4" key="1">
    <citation type="submission" date="2024-03" db="EMBL/GenBank/DDBJ databases">
        <title>Community enrichment and isolation of bacterial strains for fucoidan degradation.</title>
        <authorList>
            <person name="Sichert A."/>
        </authorList>
    </citation>
    <scope>NUCLEOTIDE SEQUENCE [LARGE SCALE GENOMIC DNA]</scope>
    <source>
        <strain evidence="3 4">AS62</strain>
    </source>
</reference>
<feature type="domain" description="NADP-dependent oxidoreductase" evidence="2">
    <location>
        <begin position="8"/>
        <end position="291"/>
    </location>
</feature>
<dbReference type="SUPFAM" id="SSF51430">
    <property type="entry name" value="NAD(P)-linked oxidoreductase"/>
    <property type="match status" value="1"/>
</dbReference>
<dbReference type="PANTHER" id="PTHR43364:SF4">
    <property type="entry name" value="NAD(P)-LINKED OXIDOREDUCTASE SUPERFAMILY PROTEIN"/>
    <property type="match status" value="1"/>
</dbReference>
<gene>
    <name evidence="3" type="ORF">WNY59_08595</name>
</gene>
<dbReference type="InterPro" id="IPR023210">
    <property type="entry name" value="NADP_OxRdtase_dom"/>
</dbReference>
<accession>A0ABU9T693</accession>
<name>A0ABU9T693_9HYPH</name>
<evidence type="ECO:0000313" key="3">
    <source>
        <dbReference type="EMBL" id="MEM5501645.1"/>
    </source>
</evidence>
<evidence type="ECO:0000259" key="2">
    <source>
        <dbReference type="Pfam" id="PF00248"/>
    </source>
</evidence>
<comment type="caution">
    <text evidence="3">The sequence shown here is derived from an EMBL/GenBank/DDBJ whole genome shotgun (WGS) entry which is preliminary data.</text>
</comment>
<organism evidence="3 4">
    <name type="scientific">Ahrensia kielensis</name>
    <dbReference type="NCBI Taxonomy" id="76980"/>
    <lineage>
        <taxon>Bacteria</taxon>
        <taxon>Pseudomonadati</taxon>
        <taxon>Pseudomonadota</taxon>
        <taxon>Alphaproteobacteria</taxon>
        <taxon>Hyphomicrobiales</taxon>
        <taxon>Ahrensiaceae</taxon>
        <taxon>Ahrensia</taxon>
    </lineage>
</organism>
<evidence type="ECO:0000256" key="1">
    <source>
        <dbReference type="ARBA" id="ARBA00023002"/>
    </source>
</evidence>
<dbReference type="RefSeq" id="WP_342848107.1">
    <property type="nucleotide sequence ID" value="NZ_JBBMQO010000004.1"/>
</dbReference>
<dbReference type="Pfam" id="PF00248">
    <property type="entry name" value="Aldo_ket_red"/>
    <property type="match status" value="1"/>
</dbReference>
<evidence type="ECO:0000313" key="4">
    <source>
        <dbReference type="Proteomes" id="UP001477870"/>
    </source>
</evidence>
<protein>
    <submittedName>
        <fullName evidence="3">Aldo/keto reductase</fullName>
    </submittedName>
</protein>
<keyword evidence="4" id="KW-1185">Reference proteome</keyword>